<evidence type="ECO:0000313" key="9">
    <source>
        <dbReference type="Proteomes" id="UP000283721"/>
    </source>
</evidence>
<evidence type="ECO:0000256" key="5">
    <source>
        <dbReference type="ARBA" id="ARBA00023136"/>
    </source>
</evidence>
<feature type="transmembrane region" description="Helical" evidence="6">
    <location>
        <begin position="85"/>
        <end position="107"/>
    </location>
</feature>
<keyword evidence="3 6" id="KW-0812">Transmembrane</keyword>
<proteinExistence type="predicted"/>
<keyword evidence="4 6" id="KW-1133">Transmembrane helix</keyword>
<protein>
    <submittedName>
        <fullName evidence="7">Energy-coupling factor transporter transmembrane protein EcfT</fullName>
    </submittedName>
</protein>
<evidence type="ECO:0000256" key="6">
    <source>
        <dbReference type="SAM" id="Phobius"/>
    </source>
</evidence>
<reference evidence="9 10" key="1">
    <citation type="submission" date="2018-08" db="EMBL/GenBank/DDBJ databases">
        <title>A genome reference for cultivated species of the human gut microbiota.</title>
        <authorList>
            <person name="Zou Y."/>
            <person name="Xue W."/>
            <person name="Luo G."/>
        </authorList>
    </citation>
    <scope>NUCLEOTIDE SEQUENCE [LARGE SCALE GENOMIC DNA]</scope>
    <source>
        <strain evidence="7 10">AF17-27</strain>
        <strain evidence="8 9">AM47-6BH</strain>
    </source>
</reference>
<comment type="caution">
    <text evidence="7">The sequence shown here is derived from an EMBL/GenBank/DDBJ whole genome shotgun (WGS) entry which is preliminary data.</text>
</comment>
<evidence type="ECO:0000256" key="1">
    <source>
        <dbReference type="ARBA" id="ARBA00004141"/>
    </source>
</evidence>
<feature type="transmembrane region" description="Helical" evidence="6">
    <location>
        <begin position="219"/>
        <end position="239"/>
    </location>
</feature>
<sequence>MMGNTVQKGLWLDPRAKLFLILMCVLCSMFAPSLSYQFALVLLIAVLGVLCGKWKYSIKGVCFYAVVCVLTVWIMAAMTGTLRTMFVAFLGLYHKVYACGMLAGIVLSTTKVSEFLSAMNRIHAPKKFVITFAVMLRYIPTIQEDWHFVKDAMRMRDVSPSLGGFLSHPGMTVECIYVPLMMMASKAADELSIASVTRGIENPNPRTCLVQIKCGIADWMAMLIAVAFFIFELCMRGGVTG</sequence>
<evidence type="ECO:0000256" key="4">
    <source>
        <dbReference type="ARBA" id="ARBA00022989"/>
    </source>
</evidence>
<dbReference type="Proteomes" id="UP000283721">
    <property type="component" value="Unassembled WGS sequence"/>
</dbReference>
<evidence type="ECO:0000256" key="2">
    <source>
        <dbReference type="ARBA" id="ARBA00022475"/>
    </source>
</evidence>
<dbReference type="InterPro" id="IPR051611">
    <property type="entry name" value="ECF_transporter_component"/>
</dbReference>
<name>A0A412RM58_9FIRM</name>
<dbReference type="PANTHER" id="PTHR34857">
    <property type="entry name" value="SLL0384 PROTEIN"/>
    <property type="match status" value="1"/>
</dbReference>
<comment type="subcellular location">
    <subcellularLocation>
        <location evidence="1">Membrane</location>
        <topology evidence="1">Multi-pass membrane protein</topology>
    </subcellularLocation>
</comment>
<feature type="transmembrane region" description="Helical" evidence="6">
    <location>
        <begin position="20"/>
        <end position="49"/>
    </location>
</feature>
<dbReference type="PANTHER" id="PTHR34857:SF2">
    <property type="entry name" value="SLL0384 PROTEIN"/>
    <property type="match status" value="1"/>
</dbReference>
<evidence type="ECO:0000313" key="10">
    <source>
        <dbReference type="Proteomes" id="UP000283765"/>
    </source>
</evidence>
<organism evidence="7 10">
    <name type="scientific">Agathobacter rectalis</name>
    <dbReference type="NCBI Taxonomy" id="39491"/>
    <lineage>
        <taxon>Bacteria</taxon>
        <taxon>Bacillati</taxon>
        <taxon>Bacillota</taxon>
        <taxon>Clostridia</taxon>
        <taxon>Lachnospirales</taxon>
        <taxon>Lachnospiraceae</taxon>
        <taxon>Agathobacter</taxon>
    </lineage>
</organism>
<feature type="transmembrane region" description="Helical" evidence="6">
    <location>
        <begin position="61"/>
        <end position="79"/>
    </location>
</feature>
<dbReference type="CDD" id="cd16914">
    <property type="entry name" value="EcfT"/>
    <property type="match status" value="1"/>
</dbReference>
<keyword evidence="5 6" id="KW-0472">Membrane</keyword>
<dbReference type="RefSeq" id="WP_117485010.1">
    <property type="nucleotide sequence ID" value="NZ_JADNBN010000005.1"/>
</dbReference>
<accession>A0A412RM58</accession>
<gene>
    <name evidence="8" type="ORF">DW967_15825</name>
    <name evidence="7" type="ORF">DWW89_09545</name>
</gene>
<keyword evidence="2" id="KW-1003">Cell membrane</keyword>
<dbReference type="GO" id="GO:0005886">
    <property type="term" value="C:plasma membrane"/>
    <property type="evidence" value="ECO:0007669"/>
    <property type="project" value="UniProtKB-ARBA"/>
</dbReference>
<dbReference type="EMBL" id="QSES01000044">
    <property type="protein sequence ID" value="RGZ88136.1"/>
    <property type="molecule type" value="Genomic_DNA"/>
</dbReference>
<dbReference type="AlphaFoldDB" id="A0A412RM58"/>
<dbReference type="InterPro" id="IPR003339">
    <property type="entry name" value="ABC/ECF_trnsptr_transmembrane"/>
</dbReference>
<dbReference type="EMBL" id="QRXR01000013">
    <property type="protein sequence ID" value="RGU24068.1"/>
    <property type="molecule type" value="Genomic_DNA"/>
</dbReference>
<dbReference type="Pfam" id="PF02361">
    <property type="entry name" value="CbiQ"/>
    <property type="match status" value="1"/>
</dbReference>
<evidence type="ECO:0000313" key="7">
    <source>
        <dbReference type="EMBL" id="RGU24068.1"/>
    </source>
</evidence>
<dbReference type="Proteomes" id="UP000283765">
    <property type="component" value="Unassembled WGS sequence"/>
</dbReference>
<evidence type="ECO:0000256" key="3">
    <source>
        <dbReference type="ARBA" id="ARBA00022692"/>
    </source>
</evidence>
<evidence type="ECO:0000313" key="8">
    <source>
        <dbReference type="EMBL" id="RGZ88136.1"/>
    </source>
</evidence>